<protein>
    <submittedName>
        <fullName evidence="12">Peptidase M16</fullName>
    </submittedName>
</protein>
<evidence type="ECO:0000256" key="7">
    <source>
        <dbReference type="ARBA" id="ARBA00023049"/>
    </source>
</evidence>
<reference evidence="12" key="1">
    <citation type="journal article" date="2014" name="Int. J. Syst. Evol. Microbiol.">
        <title>Complete genome sequence of Corynebacterium casei LMG S-19264T (=DSM 44701T), isolated from a smear-ripened cheese.</title>
        <authorList>
            <consortium name="US DOE Joint Genome Institute (JGI-PGF)"/>
            <person name="Walter F."/>
            <person name="Albersmeier A."/>
            <person name="Kalinowski J."/>
            <person name="Ruckert C."/>
        </authorList>
    </citation>
    <scope>NUCLEOTIDE SEQUENCE</scope>
    <source>
        <strain evidence="12">KCTC 12870</strain>
    </source>
</reference>
<dbReference type="InterPro" id="IPR007863">
    <property type="entry name" value="Peptidase_M16_C"/>
</dbReference>
<accession>A0A8J3DJJ8</accession>
<keyword evidence="9" id="KW-0732">Signal</keyword>
<dbReference type="PROSITE" id="PS00143">
    <property type="entry name" value="INSULINASE"/>
    <property type="match status" value="1"/>
</dbReference>
<keyword evidence="13" id="KW-1185">Reference proteome</keyword>
<evidence type="ECO:0000256" key="8">
    <source>
        <dbReference type="RuleBase" id="RU004447"/>
    </source>
</evidence>
<dbReference type="GO" id="GO:0046872">
    <property type="term" value="F:metal ion binding"/>
    <property type="evidence" value="ECO:0007669"/>
    <property type="project" value="UniProtKB-KW"/>
</dbReference>
<dbReference type="PANTHER" id="PTHR43690:SF17">
    <property type="entry name" value="PROTEIN YHJJ"/>
    <property type="match status" value="1"/>
</dbReference>
<dbReference type="InterPro" id="IPR011249">
    <property type="entry name" value="Metalloenz_LuxS/M16"/>
</dbReference>
<comment type="similarity">
    <text evidence="2 8">Belongs to the peptidase M16 family.</text>
</comment>
<sequence>MLMNFLRFTPIFPVFTVLFCSLAAPVFADKTVTANDLPVDPAVVFGELPNGLQYAIMPNAEPPDRVSMRLLVKAGSLQETESQRGVAHFLEHMAFNGSEHYAPGSLIEYLQRLGMSFGADTNAHTSFDETVYKLELPEKTPELFHEGLQVLRDYAGGLLLREQEIDMERGVILSEKRDRDSVDYRTFIAYWEFLFPEALMPQRMPIGLDEVITNAPRAEFVSFYETWYRADNMAVVIVGEVNVEQAVKAITEMFGDLPKAETPLPVVDMGKLTTPELATSLHSEPEASTTEVSLMTLRQFHGEPDSREVRVRDMMTTAANRMLTRRLEKLAKQENASFTTGSAYFWDYLDFFELGGVDVTCQPDQWRDSVAIIEQELRRALEHGFSEAEVAEVKANILNDYEEAVKAAPTRKSRALSGGIVSSLSRENVFTSPQTDLSIAAEAMDQLTPESAQTSLEELWRGGGRFLFVSGNLELENAETELAKVYQTSAGKLVEAPEKERELKWPYTDFGPVGKIVKQSYVKDLDIWQVQFDNNVRLNFKKTDFEANSVGVLVRFGGGGLTMKPEQKGIAAFANLAFSAGGLEALSVDEMQRVLAGQSVGAVFSVGEDSFELVGGTTPKDFERQLQLMAAYITAPGYREEAARQARKAYEEMSIEVNHTAEGVWGNLVMKYLSGDNYHFGFPSQDDFESQNMDSLREWLKSPLAEDYLEINVVGEVDYDTALVAVAATFGALPDRKTEADKYEDARKGVVFPKATEQQLYTYESDIPRAMAAVYWPTTDFWDIKRTRRLNVLASVFRDRLRLEVREKLGEGYSPYARNSSSEIYPDYGYLFGLNFADPAKVESVVGIIRELGVGLGEGNITDDELVRTVLPLQKYVEEYVRQNNYWLSRVMSGSTIYPQQFDWARTLASDYSTVTLDEVNELAKQYLGVGPGLPIIIKPATNASPESAE</sequence>
<dbReference type="EMBL" id="BMXG01000019">
    <property type="protein sequence ID" value="GHC08308.1"/>
    <property type="molecule type" value="Genomic_DNA"/>
</dbReference>
<dbReference type="InterPro" id="IPR011765">
    <property type="entry name" value="Pept_M16_N"/>
</dbReference>
<dbReference type="InterPro" id="IPR001431">
    <property type="entry name" value="Pept_M16_Zn_BS"/>
</dbReference>
<feature type="chain" id="PRO_5035263882" evidence="9">
    <location>
        <begin position="29"/>
        <end position="950"/>
    </location>
</feature>
<feature type="signal peptide" evidence="9">
    <location>
        <begin position="1"/>
        <end position="28"/>
    </location>
</feature>
<evidence type="ECO:0000256" key="9">
    <source>
        <dbReference type="SAM" id="SignalP"/>
    </source>
</evidence>
<dbReference type="AlphaFoldDB" id="A0A8J3DJJ8"/>
<organism evidence="12 13">
    <name type="scientific">Cerasicoccus arenae</name>
    <dbReference type="NCBI Taxonomy" id="424488"/>
    <lineage>
        <taxon>Bacteria</taxon>
        <taxon>Pseudomonadati</taxon>
        <taxon>Verrucomicrobiota</taxon>
        <taxon>Opitutia</taxon>
        <taxon>Puniceicoccales</taxon>
        <taxon>Cerasicoccaceae</taxon>
        <taxon>Cerasicoccus</taxon>
    </lineage>
</organism>
<evidence type="ECO:0000313" key="12">
    <source>
        <dbReference type="EMBL" id="GHC08308.1"/>
    </source>
</evidence>
<evidence type="ECO:0000256" key="5">
    <source>
        <dbReference type="ARBA" id="ARBA00022801"/>
    </source>
</evidence>
<dbReference type="Pfam" id="PF05193">
    <property type="entry name" value="Peptidase_M16_C"/>
    <property type="match status" value="2"/>
</dbReference>
<keyword evidence="6" id="KW-0862">Zinc</keyword>
<proteinExistence type="inferred from homology"/>
<evidence type="ECO:0000256" key="4">
    <source>
        <dbReference type="ARBA" id="ARBA00022723"/>
    </source>
</evidence>
<dbReference type="Pfam" id="PF00675">
    <property type="entry name" value="Peptidase_M16"/>
    <property type="match status" value="1"/>
</dbReference>
<keyword evidence="5" id="KW-0378">Hydrolase</keyword>
<comment type="caution">
    <text evidence="12">The sequence shown here is derived from an EMBL/GenBank/DDBJ whole genome shotgun (WGS) entry which is preliminary data.</text>
</comment>
<dbReference type="Gene3D" id="3.30.830.10">
    <property type="entry name" value="Metalloenzyme, LuxS/M16 peptidase-like"/>
    <property type="match status" value="4"/>
</dbReference>
<gene>
    <name evidence="12" type="ORF">GCM10007047_26950</name>
</gene>
<dbReference type="GO" id="GO:0006508">
    <property type="term" value="P:proteolysis"/>
    <property type="evidence" value="ECO:0007669"/>
    <property type="project" value="UniProtKB-KW"/>
</dbReference>
<keyword evidence="3" id="KW-0645">Protease</keyword>
<feature type="domain" description="Peptidase M16 C-terminal" evidence="11">
    <location>
        <begin position="693"/>
        <end position="869"/>
    </location>
</feature>
<evidence type="ECO:0000256" key="3">
    <source>
        <dbReference type="ARBA" id="ARBA00022670"/>
    </source>
</evidence>
<name>A0A8J3DJJ8_9BACT</name>
<keyword evidence="7" id="KW-0482">Metalloprotease</keyword>
<dbReference type="InterPro" id="IPR050626">
    <property type="entry name" value="Peptidase_M16"/>
</dbReference>
<evidence type="ECO:0000259" key="10">
    <source>
        <dbReference type="Pfam" id="PF00675"/>
    </source>
</evidence>
<evidence type="ECO:0000256" key="6">
    <source>
        <dbReference type="ARBA" id="ARBA00022833"/>
    </source>
</evidence>
<feature type="domain" description="Peptidase M16 N-terminal" evidence="10">
    <location>
        <begin position="56"/>
        <end position="178"/>
    </location>
</feature>
<comment type="cofactor">
    <cofactor evidence="1">
        <name>Zn(2+)</name>
        <dbReference type="ChEBI" id="CHEBI:29105"/>
    </cofactor>
</comment>
<reference evidence="12" key="2">
    <citation type="submission" date="2020-09" db="EMBL/GenBank/DDBJ databases">
        <authorList>
            <person name="Sun Q."/>
            <person name="Kim S."/>
        </authorList>
    </citation>
    <scope>NUCLEOTIDE SEQUENCE</scope>
    <source>
        <strain evidence="12">KCTC 12870</strain>
    </source>
</reference>
<dbReference type="SUPFAM" id="SSF63411">
    <property type="entry name" value="LuxS/MPP-like metallohydrolase"/>
    <property type="match status" value="4"/>
</dbReference>
<dbReference type="Proteomes" id="UP000642829">
    <property type="component" value="Unassembled WGS sequence"/>
</dbReference>
<keyword evidence="4" id="KW-0479">Metal-binding</keyword>
<dbReference type="PANTHER" id="PTHR43690">
    <property type="entry name" value="NARDILYSIN"/>
    <property type="match status" value="1"/>
</dbReference>
<evidence type="ECO:0000256" key="2">
    <source>
        <dbReference type="ARBA" id="ARBA00007261"/>
    </source>
</evidence>
<evidence type="ECO:0000313" key="13">
    <source>
        <dbReference type="Proteomes" id="UP000642829"/>
    </source>
</evidence>
<evidence type="ECO:0000256" key="1">
    <source>
        <dbReference type="ARBA" id="ARBA00001947"/>
    </source>
</evidence>
<feature type="domain" description="Peptidase M16 C-terminal" evidence="11">
    <location>
        <begin position="217"/>
        <end position="396"/>
    </location>
</feature>
<evidence type="ECO:0000259" key="11">
    <source>
        <dbReference type="Pfam" id="PF05193"/>
    </source>
</evidence>
<dbReference type="GO" id="GO:0004222">
    <property type="term" value="F:metalloendopeptidase activity"/>
    <property type="evidence" value="ECO:0007669"/>
    <property type="project" value="InterPro"/>
</dbReference>